<protein>
    <recommendedName>
        <fullName evidence="1">Stress-response A/B barrel domain-containing protein</fullName>
    </recommendedName>
</protein>
<evidence type="ECO:0000313" key="2">
    <source>
        <dbReference type="EMBL" id="KAF2479201.1"/>
    </source>
</evidence>
<evidence type="ECO:0000313" key="3">
    <source>
        <dbReference type="Proteomes" id="UP000799767"/>
    </source>
</evidence>
<keyword evidence="3" id="KW-1185">Reference proteome</keyword>
<dbReference type="EMBL" id="MU001642">
    <property type="protein sequence ID" value="KAF2479201.1"/>
    <property type="molecule type" value="Genomic_DNA"/>
</dbReference>
<sequence length="106" mass="12487">MPIQRVTMFKVPNEANHQPLLDAYKTLEQSQQKDNKPYILEIKVSPSLSGERGKGYNFVAMTRFRNLEDMKYYDEECEAHKVLKRVANPLVEQPWQPPLTVFFEEK</sequence>
<dbReference type="InterPro" id="IPR011008">
    <property type="entry name" value="Dimeric_a/b-barrel"/>
</dbReference>
<organism evidence="2 3">
    <name type="scientific">Neohortaea acidophila</name>
    <dbReference type="NCBI Taxonomy" id="245834"/>
    <lineage>
        <taxon>Eukaryota</taxon>
        <taxon>Fungi</taxon>
        <taxon>Dikarya</taxon>
        <taxon>Ascomycota</taxon>
        <taxon>Pezizomycotina</taxon>
        <taxon>Dothideomycetes</taxon>
        <taxon>Dothideomycetidae</taxon>
        <taxon>Mycosphaerellales</taxon>
        <taxon>Teratosphaeriaceae</taxon>
        <taxon>Neohortaea</taxon>
    </lineage>
</organism>
<evidence type="ECO:0000259" key="1">
    <source>
        <dbReference type="PROSITE" id="PS51502"/>
    </source>
</evidence>
<dbReference type="InterPro" id="IPR013097">
    <property type="entry name" value="Dabb"/>
</dbReference>
<dbReference type="GeneID" id="54478772"/>
<dbReference type="Gene3D" id="3.30.70.100">
    <property type="match status" value="1"/>
</dbReference>
<proteinExistence type="predicted"/>
<gene>
    <name evidence="2" type="ORF">BDY17DRAFT_327982</name>
</gene>
<dbReference type="SUPFAM" id="SSF54909">
    <property type="entry name" value="Dimeric alpha+beta barrel"/>
    <property type="match status" value="1"/>
</dbReference>
<dbReference type="Pfam" id="PF07876">
    <property type="entry name" value="Dabb"/>
    <property type="match status" value="1"/>
</dbReference>
<name>A0A6A6PHI5_9PEZI</name>
<feature type="domain" description="Stress-response A/B barrel" evidence="1">
    <location>
        <begin position="3"/>
        <end position="103"/>
    </location>
</feature>
<dbReference type="AlphaFoldDB" id="A0A6A6PHI5"/>
<dbReference type="Proteomes" id="UP000799767">
    <property type="component" value="Unassembled WGS sequence"/>
</dbReference>
<dbReference type="RefSeq" id="XP_033585771.1">
    <property type="nucleotide sequence ID" value="XM_033737770.1"/>
</dbReference>
<dbReference type="OrthoDB" id="3830014at2759"/>
<dbReference type="PROSITE" id="PS51502">
    <property type="entry name" value="S_R_A_B_BARREL"/>
    <property type="match status" value="1"/>
</dbReference>
<accession>A0A6A6PHI5</accession>
<dbReference type="SMART" id="SM00886">
    <property type="entry name" value="Dabb"/>
    <property type="match status" value="1"/>
</dbReference>
<reference evidence="2" key="1">
    <citation type="journal article" date="2020" name="Stud. Mycol.">
        <title>101 Dothideomycetes genomes: a test case for predicting lifestyles and emergence of pathogens.</title>
        <authorList>
            <person name="Haridas S."/>
            <person name="Albert R."/>
            <person name="Binder M."/>
            <person name="Bloem J."/>
            <person name="Labutti K."/>
            <person name="Salamov A."/>
            <person name="Andreopoulos B."/>
            <person name="Baker S."/>
            <person name="Barry K."/>
            <person name="Bills G."/>
            <person name="Bluhm B."/>
            <person name="Cannon C."/>
            <person name="Castanera R."/>
            <person name="Culley D."/>
            <person name="Daum C."/>
            <person name="Ezra D."/>
            <person name="Gonzalez J."/>
            <person name="Henrissat B."/>
            <person name="Kuo A."/>
            <person name="Liang C."/>
            <person name="Lipzen A."/>
            <person name="Lutzoni F."/>
            <person name="Magnuson J."/>
            <person name="Mondo S."/>
            <person name="Nolan M."/>
            <person name="Ohm R."/>
            <person name="Pangilinan J."/>
            <person name="Park H.-J."/>
            <person name="Ramirez L."/>
            <person name="Alfaro M."/>
            <person name="Sun H."/>
            <person name="Tritt A."/>
            <person name="Yoshinaga Y."/>
            <person name="Zwiers L.-H."/>
            <person name="Turgeon B."/>
            <person name="Goodwin S."/>
            <person name="Spatafora J."/>
            <person name="Crous P."/>
            <person name="Grigoriev I."/>
        </authorList>
    </citation>
    <scope>NUCLEOTIDE SEQUENCE</scope>
    <source>
        <strain evidence="2">CBS 113389</strain>
    </source>
</reference>